<evidence type="ECO:0000256" key="4">
    <source>
        <dbReference type="ARBA" id="ARBA00048267"/>
    </source>
</evidence>
<comment type="catalytic activity">
    <reaction evidence="5">
        <text>L-glutaminyl-[protein] + H2O = L-glutamyl-[protein] + NH4(+)</text>
        <dbReference type="Rhea" id="RHEA:16441"/>
        <dbReference type="Rhea" id="RHEA-COMP:10207"/>
        <dbReference type="Rhea" id="RHEA-COMP:10208"/>
        <dbReference type="ChEBI" id="CHEBI:15377"/>
        <dbReference type="ChEBI" id="CHEBI:28938"/>
        <dbReference type="ChEBI" id="CHEBI:29973"/>
        <dbReference type="ChEBI" id="CHEBI:30011"/>
        <dbReference type="EC" id="3.5.1.44"/>
    </reaction>
</comment>
<dbReference type="CDD" id="cd16432">
    <property type="entry name" value="CheB_Rec"/>
    <property type="match status" value="1"/>
</dbReference>
<keyword evidence="2 5" id="KW-0145">Chemotaxis</keyword>
<reference evidence="10 11" key="1">
    <citation type="submission" date="2018-12" db="EMBL/GenBank/DDBJ databases">
        <title>Genome Sequence of Candidatus Viridilinea halotolerans isolated from saline sulfide-rich spring.</title>
        <authorList>
            <person name="Grouzdev D.S."/>
            <person name="Burganskaya E.I."/>
            <person name="Krutkina M.S."/>
            <person name="Sukhacheva M.V."/>
            <person name="Gorlenko V.M."/>
        </authorList>
    </citation>
    <scope>NUCLEOTIDE SEQUENCE [LARGE SCALE GENOMIC DNA]</scope>
    <source>
        <strain evidence="10">Chok-6</strain>
    </source>
</reference>
<comment type="catalytic activity">
    <reaction evidence="4 5">
        <text>[protein]-L-glutamate 5-O-methyl ester + H2O = L-glutamyl-[protein] + methanol + H(+)</text>
        <dbReference type="Rhea" id="RHEA:23236"/>
        <dbReference type="Rhea" id="RHEA-COMP:10208"/>
        <dbReference type="Rhea" id="RHEA-COMP:10311"/>
        <dbReference type="ChEBI" id="CHEBI:15377"/>
        <dbReference type="ChEBI" id="CHEBI:15378"/>
        <dbReference type="ChEBI" id="CHEBI:17790"/>
        <dbReference type="ChEBI" id="CHEBI:29973"/>
        <dbReference type="ChEBI" id="CHEBI:82795"/>
        <dbReference type="EC" id="3.1.1.61"/>
    </reaction>
</comment>
<evidence type="ECO:0000256" key="5">
    <source>
        <dbReference type="HAMAP-Rule" id="MF_00099"/>
    </source>
</evidence>
<dbReference type="PANTHER" id="PTHR42872:SF6">
    <property type="entry name" value="PROTEIN-GLUTAMATE METHYLESTERASE_PROTEIN-GLUTAMINE GLUTAMINASE"/>
    <property type="match status" value="1"/>
</dbReference>
<dbReference type="EC" id="3.1.1.61" evidence="5"/>
<dbReference type="NCBIfam" id="NF001965">
    <property type="entry name" value="PRK00742.1"/>
    <property type="match status" value="1"/>
</dbReference>
<dbReference type="GO" id="GO:0008984">
    <property type="term" value="F:protein-glutamate methylesterase activity"/>
    <property type="evidence" value="ECO:0007669"/>
    <property type="project" value="UniProtKB-UniRule"/>
</dbReference>
<feature type="active site" evidence="5 6">
    <location>
        <position position="290"/>
    </location>
</feature>
<keyword evidence="3 5" id="KW-0378">Hydrolase</keyword>
<feature type="active site" evidence="5 6">
    <location>
        <position position="197"/>
    </location>
</feature>
<dbReference type="InterPro" id="IPR001789">
    <property type="entry name" value="Sig_transdc_resp-reg_receiver"/>
</dbReference>
<feature type="domain" description="CheB-type methylesterase" evidence="9">
    <location>
        <begin position="158"/>
        <end position="348"/>
    </location>
</feature>
<dbReference type="PROSITE" id="PS50110">
    <property type="entry name" value="RESPONSE_REGULATORY"/>
    <property type="match status" value="1"/>
</dbReference>
<comment type="domain">
    <text evidence="5">Contains a C-terminal catalytic domain, and an N-terminal region which modulates catalytic activity.</text>
</comment>
<comment type="PTM">
    <text evidence="5">Phosphorylated by CheA. Phosphorylation of the N-terminal regulatory domain activates the methylesterase activity.</text>
</comment>
<feature type="domain" description="Response regulatory" evidence="8">
    <location>
        <begin position="8"/>
        <end position="125"/>
    </location>
</feature>
<dbReference type="EC" id="3.5.1.44" evidence="5"/>
<dbReference type="InterPro" id="IPR000673">
    <property type="entry name" value="Sig_transdc_resp-reg_Me-estase"/>
</dbReference>
<dbReference type="SUPFAM" id="SSF52738">
    <property type="entry name" value="Methylesterase CheB, C-terminal domain"/>
    <property type="match status" value="1"/>
</dbReference>
<dbReference type="InterPro" id="IPR008248">
    <property type="entry name" value="CheB-like"/>
</dbReference>
<dbReference type="SMART" id="SM00448">
    <property type="entry name" value="REC"/>
    <property type="match status" value="1"/>
</dbReference>
<dbReference type="PROSITE" id="PS50122">
    <property type="entry name" value="CHEB"/>
    <property type="match status" value="1"/>
</dbReference>
<feature type="active site" evidence="5 6">
    <location>
        <position position="170"/>
    </location>
</feature>
<dbReference type="GO" id="GO:0008168">
    <property type="term" value="F:methyltransferase activity"/>
    <property type="evidence" value="ECO:0007669"/>
    <property type="project" value="UniProtKB-KW"/>
</dbReference>
<sequence>MDPQRPIRVLVVEDSPAQCELIVGLLQRAGGFEVVGTADNGSAAVNETAKLRPGVIAMDVHMPVMDGYEATRQIMQRCPTPIVMFSNSAGDADRRSMQALAAGALAVVRKPGSLLNPNGLEERDTFLRMLRLMAGVRVVTRHAPRPPVVTLPPIRANGVAAPEILAVASSTGGPAALQVLFTGLGANFPLPVVVAQHIARGFTGALVDWLASVVPLRTAILTGETRLLPGWIYFAPDDAHLEVSGRGFARPRRCRPEDRYCPSSDILFASTAEAYGARALGVIMTGMGDDGAQGLTQLRKAGAPTLGQDEATCVVYGMPQAARAVGAVVQMLPLGGLAGAVLAALPMSK</sequence>
<organism evidence="10 11">
    <name type="scientific">Candidatus Viridilinea halotolerans</name>
    <dbReference type="NCBI Taxonomy" id="2491704"/>
    <lineage>
        <taxon>Bacteria</taxon>
        <taxon>Bacillati</taxon>
        <taxon>Chloroflexota</taxon>
        <taxon>Chloroflexia</taxon>
        <taxon>Chloroflexales</taxon>
        <taxon>Chloroflexineae</taxon>
        <taxon>Oscillochloridaceae</taxon>
        <taxon>Candidatus Viridilinea</taxon>
    </lineage>
</organism>
<dbReference type="HAMAP" id="MF_00099">
    <property type="entry name" value="CheB_chemtxs"/>
    <property type="match status" value="1"/>
</dbReference>
<dbReference type="Pfam" id="PF01339">
    <property type="entry name" value="CheB_methylest"/>
    <property type="match status" value="1"/>
</dbReference>
<dbReference type="InterPro" id="IPR011006">
    <property type="entry name" value="CheY-like_superfamily"/>
</dbReference>
<keyword evidence="10" id="KW-0489">Methyltransferase</keyword>
<dbReference type="GO" id="GO:0006935">
    <property type="term" value="P:chemotaxis"/>
    <property type="evidence" value="ECO:0007669"/>
    <property type="project" value="UniProtKB-UniRule"/>
</dbReference>
<keyword evidence="10" id="KW-0808">Transferase</keyword>
<dbReference type="GO" id="GO:0005737">
    <property type="term" value="C:cytoplasm"/>
    <property type="evidence" value="ECO:0007669"/>
    <property type="project" value="UniProtKB-SubCell"/>
</dbReference>
<dbReference type="Proteomes" id="UP000280307">
    <property type="component" value="Unassembled WGS sequence"/>
</dbReference>
<evidence type="ECO:0000256" key="6">
    <source>
        <dbReference type="PROSITE-ProRule" id="PRU00050"/>
    </source>
</evidence>
<dbReference type="SUPFAM" id="SSF52172">
    <property type="entry name" value="CheY-like"/>
    <property type="match status" value="1"/>
</dbReference>
<comment type="function">
    <text evidence="5">Involved in chemotaxis. Part of a chemotaxis signal transduction system that modulates chemotaxis in response to various stimuli. Catalyzes the demethylation of specific methylglutamate residues introduced into the chemoreceptors (methyl-accepting chemotaxis proteins or MCP) by CheR. Also mediates the irreversible deamidation of specific glutamine residues to glutamic acid.</text>
</comment>
<evidence type="ECO:0000259" key="9">
    <source>
        <dbReference type="PROSITE" id="PS50122"/>
    </source>
</evidence>
<dbReference type="PIRSF" id="PIRSF000876">
    <property type="entry name" value="RR_chemtxs_CheB"/>
    <property type="match status" value="1"/>
</dbReference>
<evidence type="ECO:0000256" key="2">
    <source>
        <dbReference type="ARBA" id="ARBA00022500"/>
    </source>
</evidence>
<keyword evidence="5 7" id="KW-0597">Phosphoprotein</keyword>
<dbReference type="Pfam" id="PF00072">
    <property type="entry name" value="Response_reg"/>
    <property type="match status" value="1"/>
</dbReference>
<dbReference type="Gene3D" id="3.40.50.180">
    <property type="entry name" value="Methylesterase CheB, C-terminal domain"/>
    <property type="match status" value="1"/>
</dbReference>
<proteinExistence type="inferred from homology"/>
<name>A0A426U3I6_9CHLR</name>
<comment type="subcellular location">
    <subcellularLocation>
        <location evidence="5">Cytoplasm</location>
    </subcellularLocation>
</comment>
<dbReference type="AlphaFoldDB" id="A0A426U3I6"/>
<evidence type="ECO:0000256" key="3">
    <source>
        <dbReference type="ARBA" id="ARBA00022801"/>
    </source>
</evidence>
<dbReference type="GO" id="GO:0050568">
    <property type="term" value="F:protein-glutamine glutaminase activity"/>
    <property type="evidence" value="ECO:0007669"/>
    <property type="project" value="UniProtKB-UniRule"/>
</dbReference>
<comment type="similarity">
    <text evidence="5">Belongs to the CheB family.</text>
</comment>
<dbReference type="PANTHER" id="PTHR42872">
    <property type="entry name" value="PROTEIN-GLUTAMATE METHYLESTERASE/PROTEIN-GLUTAMINE GLUTAMINASE"/>
    <property type="match status" value="1"/>
</dbReference>
<evidence type="ECO:0000313" key="10">
    <source>
        <dbReference type="EMBL" id="RRR74402.1"/>
    </source>
</evidence>
<dbReference type="EMBL" id="RSAS01000277">
    <property type="protein sequence ID" value="RRR74402.1"/>
    <property type="molecule type" value="Genomic_DNA"/>
</dbReference>
<comment type="caution">
    <text evidence="10">The sequence shown here is derived from an EMBL/GenBank/DDBJ whole genome shotgun (WGS) entry which is preliminary data.</text>
</comment>
<accession>A0A426U3I6</accession>
<dbReference type="GO" id="GO:0032259">
    <property type="term" value="P:methylation"/>
    <property type="evidence" value="ECO:0007669"/>
    <property type="project" value="UniProtKB-KW"/>
</dbReference>
<feature type="modified residue" description="4-aspartylphosphate" evidence="5 7">
    <location>
        <position position="59"/>
    </location>
</feature>
<gene>
    <name evidence="5 10" type="primary">cheB</name>
    <name evidence="10" type="ORF">EI684_07200</name>
</gene>
<evidence type="ECO:0000256" key="7">
    <source>
        <dbReference type="PROSITE-ProRule" id="PRU00169"/>
    </source>
</evidence>
<dbReference type="Gene3D" id="3.40.50.2300">
    <property type="match status" value="1"/>
</dbReference>
<dbReference type="InterPro" id="IPR035909">
    <property type="entry name" value="CheB_C"/>
</dbReference>
<evidence type="ECO:0000259" key="8">
    <source>
        <dbReference type="PROSITE" id="PS50110"/>
    </source>
</evidence>
<evidence type="ECO:0000256" key="1">
    <source>
        <dbReference type="ARBA" id="ARBA00022490"/>
    </source>
</evidence>
<protein>
    <recommendedName>
        <fullName evidence="5">Protein-glutamate methylesterase/protein-glutamine glutaminase</fullName>
        <ecNumber evidence="5">3.1.1.61</ecNumber>
        <ecNumber evidence="5">3.5.1.44</ecNumber>
    </recommendedName>
</protein>
<dbReference type="CDD" id="cd17541">
    <property type="entry name" value="REC_CheB-like"/>
    <property type="match status" value="1"/>
</dbReference>
<dbReference type="GO" id="GO:0000156">
    <property type="term" value="F:phosphorelay response regulator activity"/>
    <property type="evidence" value="ECO:0007669"/>
    <property type="project" value="InterPro"/>
</dbReference>
<evidence type="ECO:0000313" key="11">
    <source>
        <dbReference type="Proteomes" id="UP000280307"/>
    </source>
</evidence>
<keyword evidence="1 5" id="KW-0963">Cytoplasm</keyword>